<keyword evidence="4" id="KW-1185">Reference proteome</keyword>
<dbReference type="AlphaFoldDB" id="A0A813DL29"/>
<feature type="coiled-coil region" evidence="1">
    <location>
        <begin position="87"/>
        <end position="114"/>
    </location>
</feature>
<feature type="compositionally biased region" description="Basic and acidic residues" evidence="2">
    <location>
        <begin position="24"/>
        <end position="37"/>
    </location>
</feature>
<evidence type="ECO:0000313" key="4">
    <source>
        <dbReference type="Proteomes" id="UP000654075"/>
    </source>
</evidence>
<gene>
    <name evidence="3" type="ORF">PGLA1383_LOCUS5092</name>
</gene>
<organism evidence="3 4">
    <name type="scientific">Polarella glacialis</name>
    <name type="common">Dinoflagellate</name>
    <dbReference type="NCBI Taxonomy" id="89957"/>
    <lineage>
        <taxon>Eukaryota</taxon>
        <taxon>Sar</taxon>
        <taxon>Alveolata</taxon>
        <taxon>Dinophyceae</taxon>
        <taxon>Suessiales</taxon>
        <taxon>Suessiaceae</taxon>
        <taxon>Polarella</taxon>
    </lineage>
</organism>
<keyword evidence="1" id="KW-0175">Coiled coil</keyword>
<comment type="caution">
    <text evidence="3">The sequence shown here is derived from an EMBL/GenBank/DDBJ whole genome shotgun (WGS) entry which is preliminary data.</text>
</comment>
<sequence length="247" mass="26398">MAHAMEALQRSLHEVQDTSSCSSKRTEPTAHSADRGDTGGGTAAANPLDAVGGPSAGVVEPVFCACASREPELHEECERLRSEAAGLETHRGRAEDLEEVAAGLRARVARLQLGETRTLALREECRELRLRIAELVGSSVERETLECDQAQLGAQFERLRSAVAVQPEVRSRSYSDQSHAESYTSGLCRQDPLQELSGKAGSAAQVLEDVAETPLDVPARCGELLKNQLLQSLNSFVLSSDGSTGSS</sequence>
<proteinExistence type="predicted"/>
<reference evidence="3" key="1">
    <citation type="submission" date="2021-02" db="EMBL/GenBank/DDBJ databases">
        <authorList>
            <person name="Dougan E. K."/>
            <person name="Rhodes N."/>
            <person name="Thang M."/>
            <person name="Chan C."/>
        </authorList>
    </citation>
    <scope>NUCLEOTIDE SEQUENCE</scope>
</reference>
<feature type="region of interest" description="Disordered" evidence="2">
    <location>
        <begin position="1"/>
        <end position="49"/>
    </location>
</feature>
<protein>
    <submittedName>
        <fullName evidence="3">Uncharacterized protein</fullName>
    </submittedName>
</protein>
<dbReference type="Proteomes" id="UP000654075">
    <property type="component" value="Unassembled WGS sequence"/>
</dbReference>
<evidence type="ECO:0000313" key="3">
    <source>
        <dbReference type="EMBL" id="CAE8586210.1"/>
    </source>
</evidence>
<accession>A0A813DL29</accession>
<evidence type="ECO:0000256" key="1">
    <source>
        <dbReference type="SAM" id="Coils"/>
    </source>
</evidence>
<name>A0A813DL29_POLGL</name>
<evidence type="ECO:0000256" key="2">
    <source>
        <dbReference type="SAM" id="MobiDB-lite"/>
    </source>
</evidence>
<dbReference type="EMBL" id="CAJNNV010001955">
    <property type="protein sequence ID" value="CAE8586210.1"/>
    <property type="molecule type" value="Genomic_DNA"/>
</dbReference>